<gene>
    <name evidence="3" type="ORF">DGAL_LOCUS1026</name>
</gene>
<dbReference type="PANTHER" id="PTHR33053:SF9">
    <property type="entry name" value="AGAP000105-PA"/>
    <property type="match status" value="1"/>
</dbReference>
<proteinExistence type="predicted"/>
<feature type="domain" description="Transposable element P transposase-like RNase H C-terminal" evidence="2">
    <location>
        <begin position="737"/>
        <end position="769"/>
    </location>
</feature>
<dbReference type="Proteomes" id="UP000789390">
    <property type="component" value="Unassembled WGS sequence"/>
</dbReference>
<comment type="caution">
    <text evidence="3">The sequence shown here is derived from an EMBL/GenBank/DDBJ whole genome shotgun (WGS) entry which is preliminary data.</text>
</comment>
<keyword evidence="4" id="KW-1185">Reference proteome</keyword>
<dbReference type="EMBL" id="CAKKLH010000011">
    <property type="protein sequence ID" value="CAH0098918.1"/>
    <property type="molecule type" value="Genomic_DNA"/>
</dbReference>
<dbReference type="Pfam" id="PF21789">
    <property type="entry name" value="TNP-like_RNaseH_C"/>
    <property type="match status" value="1"/>
</dbReference>
<sequence length="1049" mass="120491">MPLPSGKLLDEEVNAILIASGNNKRHRKRKLSSLMPNYEPKIRKTAESLLGEWRENCVSQLQWEVLIMVEFPSLLSSYNISIRVNNNEACGSPLIETENTEDIFQLEPISDDELMDFDMPLGDDDEELIAMQENTEEKLSLLTILRHFATYTNQKHKELLKIDGRDWLNGSNNIRKNNTRSLPKPTELEEGGKYIHFGLESALNCNSPGVLHKDANLFQFVSIYRENPSLLPIPVREKQQKGLDILSGSNPNEPISSAIPHFQIDVFIDPVKKACFVLRDQHHLLSDSIMGGTNHQTYILFLQPMLNEFDRLCPDIDDVIPLRSCTASLRCVIADSPMRSYLKDVDAPLRTDDDFLSYHTNELSIDEHVKDVEIPSPFVKMGFNMVTGFVIDSMHTMISAGAFLRKHDGFASNPLEGKLSSIQLAQVEKRLKFYRHCRPYEFDRYVGSFSQCGKYKGHVLRQFLYYLLYPVFDGIVEEDELEHIMLLQYAMMLLGAYKTSTKINPSDIKKAELILKRYSSELTDLDIPCRFVSHQIIHLHEDVTNFQNPVEANSAFEFESYLSFFHRIIRNGFLLPEQIRNRLVEKSKYQLRTTSCGLIIDNKIKLDLEASKRCFSSDDGSQKSAVVCTDFEFRNNTLLEVGRKFMNLDCAFRKPYVSTDYFIYRASELSKQKEVWHKLGELLNALQETELCYRQKKGSPFVAPTTLKAMRMSLLSTVGLTDELLNKAKFKYVLTGKFNQDCVERFFGIIRSAGGGQVQPTVTSFLHLFRMLCIYYPVNFHVKNGNVDEDYMSLLTSYHDCMLSKFKENVKEAADLRLGFQEILQEGFQYLEKFPFGSKMIKCHDCWKTLETAKDKLPGDFLASGFLDVKDRGRLKWATPNLYYTISAVELILDEHFKTAKGYLKDSFEDVGTKLSKLKLPLICCDQHRSELVPKLIFEYVVIRFRFKARNRKNVLLAKVTAQRHSNMKQSKLISTKASKESMATQYLPERMTTNLMTTVTDANNNQNASTSQQTNVCVQPAVNKAPEKKARRCGKYRQEGHYKNRCPN</sequence>
<dbReference type="InterPro" id="IPR048367">
    <property type="entry name" value="TNP-like_RNaseH_C"/>
</dbReference>
<evidence type="ECO:0000256" key="1">
    <source>
        <dbReference type="SAM" id="MobiDB-lite"/>
    </source>
</evidence>
<evidence type="ECO:0000313" key="3">
    <source>
        <dbReference type="EMBL" id="CAH0098918.1"/>
    </source>
</evidence>
<organism evidence="3 4">
    <name type="scientific">Daphnia galeata</name>
    <dbReference type="NCBI Taxonomy" id="27404"/>
    <lineage>
        <taxon>Eukaryota</taxon>
        <taxon>Metazoa</taxon>
        <taxon>Ecdysozoa</taxon>
        <taxon>Arthropoda</taxon>
        <taxon>Crustacea</taxon>
        <taxon>Branchiopoda</taxon>
        <taxon>Diplostraca</taxon>
        <taxon>Cladocera</taxon>
        <taxon>Anomopoda</taxon>
        <taxon>Daphniidae</taxon>
        <taxon>Daphnia</taxon>
    </lineage>
</organism>
<accession>A0A8J2W9Q9</accession>
<dbReference type="AlphaFoldDB" id="A0A8J2W9Q9"/>
<evidence type="ECO:0000259" key="2">
    <source>
        <dbReference type="Pfam" id="PF21789"/>
    </source>
</evidence>
<evidence type="ECO:0000313" key="4">
    <source>
        <dbReference type="Proteomes" id="UP000789390"/>
    </source>
</evidence>
<feature type="region of interest" description="Disordered" evidence="1">
    <location>
        <begin position="1029"/>
        <end position="1049"/>
    </location>
</feature>
<name>A0A8J2W9Q9_9CRUS</name>
<dbReference type="PANTHER" id="PTHR33053">
    <property type="entry name" value="PROTEIN, PUTATIVE-RELATED"/>
    <property type="match status" value="1"/>
</dbReference>
<protein>
    <recommendedName>
        <fullName evidence="2">Transposable element P transposase-like RNase H C-terminal domain-containing protein</fullName>
    </recommendedName>
</protein>
<reference evidence="3" key="1">
    <citation type="submission" date="2021-11" db="EMBL/GenBank/DDBJ databases">
        <authorList>
            <person name="Schell T."/>
        </authorList>
    </citation>
    <scope>NUCLEOTIDE SEQUENCE</scope>
    <source>
        <strain evidence="3">M5</strain>
    </source>
</reference>